<accession>A0A1A6BJD7</accession>
<sequence>MSKNLVRGQWQIGDLVMGPGTQYEVMPPKIGSYNVQNQDTQIPLSDTMLFGQDTFQGGTLTFKIGVKDNAPVRYMPNTLPADLVTKSSKLLGVLQGEWKADEVKQQFGGAKALIHCDRYGVTKQIWGRPRKFEYTPKTQTSQWRTVNAEFVRLDTLCHADSETLASLTVGADPVFYSTGGDAPAWFRVLLVGPQSHPIVNVGNNEIELDLNILAGVTVEVSSYPWMRRVVDSNGVNWRNKLIGATKYLDQLRLPAASPVAMSWSASSTSSASKCLVLWRDAYHTI</sequence>
<reference evidence="1 2" key="1">
    <citation type="submission" date="2016-06" db="EMBL/GenBank/DDBJ databases">
        <authorList>
            <person name="Kjaerup R.B."/>
            <person name="Dalgaard T.S."/>
            <person name="Juul-Madsen H.R."/>
        </authorList>
    </citation>
    <scope>NUCLEOTIDE SEQUENCE [LARGE SCALE GENOMIC DNA]</scope>
    <source>
        <strain evidence="1 2">1245752.6</strain>
    </source>
</reference>
<protein>
    <submittedName>
        <fullName evidence="1">Uncharacterized protein</fullName>
    </submittedName>
</protein>
<gene>
    <name evidence="1" type="ORF">A9W98_14825</name>
</gene>
<dbReference type="RefSeq" id="WP_065133367.1">
    <property type="nucleotide sequence ID" value="NZ_MAEM01000186.1"/>
</dbReference>
<dbReference type="Proteomes" id="UP000093757">
    <property type="component" value="Unassembled WGS sequence"/>
</dbReference>
<dbReference type="EMBL" id="MAEM01000186">
    <property type="protein sequence ID" value="OBS02448.1"/>
    <property type="molecule type" value="Genomic_DNA"/>
</dbReference>
<proteinExistence type="predicted"/>
<dbReference type="OrthoDB" id="4685647at2"/>
<name>A0A1A6BJD7_MYCGO</name>
<organism evidence="1 2">
    <name type="scientific">Mycobacterium gordonae</name>
    <dbReference type="NCBI Taxonomy" id="1778"/>
    <lineage>
        <taxon>Bacteria</taxon>
        <taxon>Bacillati</taxon>
        <taxon>Actinomycetota</taxon>
        <taxon>Actinomycetes</taxon>
        <taxon>Mycobacteriales</taxon>
        <taxon>Mycobacteriaceae</taxon>
        <taxon>Mycobacterium</taxon>
    </lineage>
</organism>
<evidence type="ECO:0000313" key="1">
    <source>
        <dbReference type="EMBL" id="OBS02448.1"/>
    </source>
</evidence>
<dbReference type="AlphaFoldDB" id="A0A1A6BJD7"/>
<comment type="caution">
    <text evidence="1">The sequence shown here is derived from an EMBL/GenBank/DDBJ whole genome shotgun (WGS) entry which is preliminary data.</text>
</comment>
<evidence type="ECO:0000313" key="2">
    <source>
        <dbReference type="Proteomes" id="UP000093757"/>
    </source>
</evidence>